<dbReference type="KEGG" id="vg:55811585"/>
<protein>
    <submittedName>
        <fullName evidence="1">Uncharacterized protein</fullName>
    </submittedName>
</protein>
<accession>A0A3T0IH19</accession>
<evidence type="ECO:0000313" key="1">
    <source>
        <dbReference type="EMBL" id="AZU98681.1"/>
    </source>
</evidence>
<evidence type="ECO:0000313" key="2">
    <source>
        <dbReference type="Proteomes" id="UP000287416"/>
    </source>
</evidence>
<sequence>MKQFMQGVDRRIRTSPKSVSEMYKWGMISFPMYNKVKHLPLETAIATIEEEAGWQTYTVHADQIIEYCTNWKDIPGNYERNDWIRHCLKLCGGKINFESCLHAYYHFV</sequence>
<keyword evidence="2" id="KW-1185">Reference proteome</keyword>
<dbReference type="EMBL" id="MK278860">
    <property type="protein sequence ID" value="AZU98681.1"/>
    <property type="molecule type" value="Genomic_DNA"/>
</dbReference>
<dbReference type="RefSeq" id="YP_009882289.1">
    <property type="nucleotide sequence ID" value="NC_049445.1"/>
</dbReference>
<name>A0A3T0IH19_9CAUD</name>
<reference evidence="1 2" key="1">
    <citation type="submission" date="2018-12" db="EMBL/GenBank/DDBJ databases">
        <title>Successful treatment of antibiotic resistant microbial bone infection with bacteriophages.</title>
        <authorList>
            <person name="Nir-Paz R."/>
            <person name="Gelman D."/>
            <person name="Khouri A."/>
            <person name="Sisson B.M."/>
            <person name="Fackler J."/>
            <person name="Oren S.A."/>
            <person name="Khalifa L."/>
            <person name="Rimon A."/>
            <person name="Glazer S.C."/>
            <person name="Moses A.E."/>
            <person name="Yoram W."/>
            <person name="Schooley R.T."/>
            <person name="Hazan R."/>
        </authorList>
    </citation>
    <scope>NUCLEOTIDE SEQUENCE [LARGE SCALE GENOMIC DNA]</scope>
</reference>
<dbReference type="Proteomes" id="UP000287416">
    <property type="component" value="Segment"/>
</dbReference>
<dbReference type="GeneID" id="55811585"/>
<organism evidence="1 2">
    <name type="scientific">Acinetobacter phage AbTZA1</name>
    <dbReference type="NCBI Taxonomy" id="2500827"/>
    <lineage>
        <taxon>Viruses</taxon>
        <taxon>Duplodnaviria</taxon>
        <taxon>Heunggongvirae</taxon>
        <taxon>Uroviricota</taxon>
        <taxon>Caudoviricetes</taxon>
        <taxon>Pantevenvirales</taxon>
        <taxon>Straboviridae</taxon>
        <taxon>Twarogvirinae</taxon>
        <taxon>Hadassahvirus</taxon>
        <taxon>Hadassahvirus azbtza1</taxon>
    </lineage>
</organism>
<proteinExistence type="predicted"/>